<evidence type="ECO:0000313" key="2">
    <source>
        <dbReference type="EMBL" id="TQW00498.1"/>
    </source>
</evidence>
<name>A0A545VFI1_9HYPO</name>
<feature type="transmembrane region" description="Helical" evidence="1">
    <location>
        <begin position="30"/>
        <end position="52"/>
    </location>
</feature>
<protein>
    <submittedName>
        <fullName evidence="2">Uncharacterized protein</fullName>
    </submittedName>
</protein>
<evidence type="ECO:0000313" key="3">
    <source>
        <dbReference type="Proteomes" id="UP000315783"/>
    </source>
</evidence>
<reference evidence="2 3" key="1">
    <citation type="journal article" date="2019" name="Appl. Microbiol. Biotechnol.">
        <title>Genome sequence of Isaria javanica and comparative genome analysis insights into family S53 peptidase evolution in fungal entomopathogens.</title>
        <authorList>
            <person name="Lin R."/>
            <person name="Zhang X."/>
            <person name="Xin B."/>
            <person name="Zou M."/>
            <person name="Gao Y."/>
            <person name="Qin F."/>
            <person name="Hu Q."/>
            <person name="Xie B."/>
            <person name="Cheng X."/>
        </authorList>
    </citation>
    <scope>NUCLEOTIDE SEQUENCE [LARGE SCALE GENOMIC DNA]</scope>
    <source>
        <strain evidence="2 3">IJ1G</strain>
    </source>
</reference>
<evidence type="ECO:0000256" key="1">
    <source>
        <dbReference type="SAM" id="Phobius"/>
    </source>
</evidence>
<sequence length="58" mass="6736">MYPNRYTASAMKIRLVSKKKVSRIMIEENALFRTSCTWLHIIVCWCCVWLALASSGVR</sequence>
<proteinExistence type="predicted"/>
<comment type="caution">
    <text evidence="2">The sequence shown here is derived from an EMBL/GenBank/DDBJ whole genome shotgun (WGS) entry which is preliminary data.</text>
</comment>
<dbReference type="Proteomes" id="UP000315783">
    <property type="component" value="Unassembled WGS sequence"/>
</dbReference>
<dbReference type="AlphaFoldDB" id="A0A545VFI1"/>
<keyword evidence="1" id="KW-0812">Transmembrane</keyword>
<accession>A0A545VFI1</accession>
<dbReference type="EMBL" id="SPUK01000001">
    <property type="protein sequence ID" value="TQW00498.1"/>
    <property type="molecule type" value="Genomic_DNA"/>
</dbReference>
<gene>
    <name evidence="2" type="ORF">IF1G_00429</name>
</gene>
<organism evidence="2 3">
    <name type="scientific">Cordyceps javanica</name>
    <dbReference type="NCBI Taxonomy" id="43265"/>
    <lineage>
        <taxon>Eukaryota</taxon>
        <taxon>Fungi</taxon>
        <taxon>Dikarya</taxon>
        <taxon>Ascomycota</taxon>
        <taxon>Pezizomycotina</taxon>
        <taxon>Sordariomycetes</taxon>
        <taxon>Hypocreomycetidae</taxon>
        <taxon>Hypocreales</taxon>
        <taxon>Cordycipitaceae</taxon>
        <taxon>Cordyceps</taxon>
    </lineage>
</organism>
<keyword evidence="1" id="KW-1133">Transmembrane helix</keyword>
<keyword evidence="3" id="KW-1185">Reference proteome</keyword>
<keyword evidence="1" id="KW-0472">Membrane</keyword>